<sequence length="487" mass="49609">MKHLNLLLCALLIFVSFQSYFFVNPAKLNSAALTSVSVTLANSRLSYYGEVGTASLAGDSTIAIRTSGGSGPDLNSTHLFPGDTVNVGPNGAKTVATIIDGTNFALSTPLTVGAPVGGSIFATQSGVVTVAFTLASQIPANGYLRITIPDPAANGNDGAPNTAATLALNGWDLNGVSATDITVSGGTGCNWNATETVTAGTGSGHTIDATTTTACTAGTVTATIGSTKNLVNPAKISAGHSVGTADYYQWNVATWDSNPATGALIDQTDVSVAVIEGVLISATVDETLTFSIAGVSADSGTTGTCGITRTASTPDSSSVAVPWGTLSPGYTAATHNASQLLTVTTNADGGYAVTAIANDQMGKDGKACTTTEDGDESCIKDTACGASPCSHTAPIDWTADPSSYPGLGYSLEEVTTGAASFEYNDTGTFYAKQFADQQAGQPAQTIMTEAGPVDTSQVYVCYRIDITVLQPAGYYYNKVRYTATSTF</sequence>
<evidence type="ECO:0000313" key="1">
    <source>
        <dbReference type="EMBL" id="OGD79190.1"/>
    </source>
</evidence>
<dbReference type="Proteomes" id="UP000176682">
    <property type="component" value="Unassembled WGS sequence"/>
</dbReference>
<organism evidence="1 2">
    <name type="scientific">Candidatus Collierbacteria bacterium RIFOXYB1_FULL_49_13</name>
    <dbReference type="NCBI Taxonomy" id="1817728"/>
    <lineage>
        <taxon>Bacteria</taxon>
        <taxon>Candidatus Collieribacteriota</taxon>
    </lineage>
</organism>
<dbReference type="EMBL" id="MFAM01000025">
    <property type="protein sequence ID" value="OGD79190.1"/>
    <property type="molecule type" value="Genomic_DNA"/>
</dbReference>
<name>A0A1F5FHY3_9BACT</name>
<evidence type="ECO:0000313" key="2">
    <source>
        <dbReference type="Proteomes" id="UP000176682"/>
    </source>
</evidence>
<comment type="caution">
    <text evidence="1">The sequence shown here is derived from an EMBL/GenBank/DDBJ whole genome shotgun (WGS) entry which is preliminary data.</text>
</comment>
<gene>
    <name evidence="1" type="ORF">A2368_04105</name>
</gene>
<proteinExistence type="predicted"/>
<dbReference type="AlphaFoldDB" id="A0A1F5FHY3"/>
<reference evidence="1 2" key="1">
    <citation type="journal article" date="2016" name="Nat. Commun.">
        <title>Thousands of microbial genomes shed light on interconnected biogeochemical processes in an aquifer system.</title>
        <authorList>
            <person name="Anantharaman K."/>
            <person name="Brown C.T."/>
            <person name="Hug L.A."/>
            <person name="Sharon I."/>
            <person name="Castelle C.J."/>
            <person name="Probst A.J."/>
            <person name="Thomas B.C."/>
            <person name="Singh A."/>
            <person name="Wilkins M.J."/>
            <person name="Karaoz U."/>
            <person name="Brodie E.L."/>
            <person name="Williams K.H."/>
            <person name="Hubbard S.S."/>
            <person name="Banfield J.F."/>
        </authorList>
    </citation>
    <scope>NUCLEOTIDE SEQUENCE [LARGE SCALE GENOMIC DNA]</scope>
</reference>
<protein>
    <submittedName>
        <fullName evidence="1">Uncharacterized protein</fullName>
    </submittedName>
</protein>
<accession>A0A1F5FHY3</accession>